<organism evidence="1 2">
    <name type="scientific">Caballeronia arationis</name>
    <dbReference type="NCBI Taxonomy" id="1777142"/>
    <lineage>
        <taxon>Bacteria</taxon>
        <taxon>Pseudomonadati</taxon>
        <taxon>Pseudomonadota</taxon>
        <taxon>Betaproteobacteria</taxon>
        <taxon>Burkholderiales</taxon>
        <taxon>Burkholderiaceae</taxon>
        <taxon>Caballeronia</taxon>
    </lineage>
</organism>
<dbReference type="EMBL" id="OCSU01000002">
    <property type="protein sequence ID" value="SOE81307.1"/>
    <property type="molecule type" value="Genomic_DNA"/>
</dbReference>
<evidence type="ECO:0000313" key="2">
    <source>
        <dbReference type="Proteomes" id="UP000219522"/>
    </source>
</evidence>
<name>A0A7Z7I9B8_9BURK</name>
<accession>A0A7Z7I9B8</accession>
<comment type="caution">
    <text evidence="1">The sequence shown here is derived from an EMBL/GenBank/DDBJ whole genome shotgun (WGS) entry which is preliminary data.</text>
</comment>
<protein>
    <submittedName>
        <fullName evidence="1">Uncharacterized protein</fullName>
    </submittedName>
</protein>
<keyword evidence="2" id="KW-1185">Reference proteome</keyword>
<reference evidence="1 2" key="1">
    <citation type="submission" date="2017-09" db="EMBL/GenBank/DDBJ databases">
        <authorList>
            <person name="Varghese N."/>
            <person name="Submissions S."/>
        </authorList>
    </citation>
    <scope>NUCLEOTIDE SEQUENCE [LARGE SCALE GENOMIC DNA]</scope>
    <source>
        <strain evidence="1 2">OK806</strain>
    </source>
</reference>
<dbReference type="AlphaFoldDB" id="A0A7Z7I9B8"/>
<evidence type="ECO:0000313" key="1">
    <source>
        <dbReference type="EMBL" id="SOE81307.1"/>
    </source>
</evidence>
<proteinExistence type="predicted"/>
<dbReference type="Proteomes" id="UP000219522">
    <property type="component" value="Unassembled WGS sequence"/>
</dbReference>
<sequence length="110" mass="12411">MYWDSYVIITDTPQTKFKSVASGAWESDASQVTSKNPPFYLCVTAGPRYWVYLSNYYTDVKWWLEGGKLYNSYADGPAGCVPQDPPFYSRQLWACFNAGNPLVDCKAIPA</sequence>
<gene>
    <name evidence="1" type="ORF">SAMN05446927_4585</name>
</gene>